<proteinExistence type="predicted"/>
<reference evidence="3" key="3">
    <citation type="submission" date="2015-09" db="EMBL/GenBank/DDBJ databases">
        <title>Detection of multiple elephant endotheliotropic herpesviruses.</title>
        <authorList>
            <person name="Long S.Y."/>
            <person name="Heaggans S.Y."/>
            <person name="Hayward G.S."/>
        </authorList>
    </citation>
    <scope>NUCLEOTIDE SEQUENCE</scope>
    <source>
        <strain evidence="3">North American NAP22</strain>
    </source>
</reference>
<evidence type="ECO:0000256" key="1">
    <source>
        <dbReference type="SAM" id="MobiDB-lite"/>
    </source>
</evidence>
<name>A0A0S2CC72_9BETA</name>
<accession>A0A0S2CC72</accession>
<feature type="region of interest" description="Disordered" evidence="1">
    <location>
        <begin position="101"/>
        <end position="150"/>
    </location>
</feature>
<evidence type="ECO:0000313" key="3">
    <source>
        <dbReference type="EMBL" id="ALN42258.1"/>
    </source>
</evidence>
<keyword evidence="2" id="KW-0812">Transmembrane</keyword>
<dbReference type="EMBL" id="KT832488">
    <property type="protein sequence ID" value="ALN42258.1"/>
    <property type="molecule type" value="Genomic_DNA"/>
</dbReference>
<protein>
    <submittedName>
        <fullName evidence="3">Protein ORF-J</fullName>
    </submittedName>
</protein>
<keyword evidence="2" id="KW-0472">Membrane</keyword>
<reference evidence="3" key="1">
    <citation type="journal article" date="2014" name="J. Virol.">
        <title>Comparative genome analysis of four elephant endotheliotropic herpesviruses, EEHV3, EEHV4, EEHV5, and EEHV6, from cases of hemorrhagic disease or viremia.</title>
        <authorList>
            <person name="Zong JC"/>
            <person name="Latimer EM"/>
            <person name="Long SY"/>
            <person name="Richman LK"/>
            <person name="Heaggans SY"/>
            <person name="Hayward GS."/>
        </authorList>
    </citation>
    <scope>NUCLEOTIDE SEQUENCE</scope>
    <source>
        <strain evidence="3">North American NAP22</strain>
    </source>
</reference>
<reference evidence="3" key="2">
    <citation type="submission" date="2015-09" db="EMBL/GenBank/DDBJ databases">
        <title>Complete genome of sequence of elephant endotheliotropic herpesvirus 4 (EEHV4): comparison of the gene coding content and other unusual features fo the GC-rich and AT-rich branch probosciviruses.</title>
        <authorList>
            <person name="Ling P.D."/>
            <person name="Long S.Y."/>
            <person name="Feury A."/>
            <person name="Peng R.-S."/>
            <person name="Heaggans S.Y."/>
            <person name="Qin X."/>
            <person name="Worley K.C."/>
            <person name="Duggan S."/>
            <person name="Hayward G.S."/>
        </authorList>
    </citation>
    <scope>NUCLEOTIDE SEQUENCE</scope>
    <source>
        <strain evidence="3">North American NAP22</strain>
    </source>
</reference>
<organism evidence="3">
    <name type="scientific">Elephant endotheliotropic herpesvirus 4</name>
    <dbReference type="NCBI Taxonomy" id="548914"/>
    <lineage>
        <taxon>Viruses</taxon>
        <taxon>Duplodnaviria</taxon>
        <taxon>Heunggongvirae</taxon>
        <taxon>Peploviricota</taxon>
        <taxon>Herviviricetes</taxon>
        <taxon>Herpesvirales</taxon>
        <taxon>Orthoherpesviridae</taxon>
        <taxon>Betaherpesvirinae</taxon>
        <taxon>Proboscivirus</taxon>
    </lineage>
</organism>
<feature type="compositionally biased region" description="Basic and acidic residues" evidence="1">
    <location>
        <begin position="122"/>
        <end position="131"/>
    </location>
</feature>
<gene>
    <name evidence="3" type="primary">E35A</name>
</gene>
<feature type="transmembrane region" description="Helical" evidence="2">
    <location>
        <begin position="188"/>
        <end position="206"/>
    </location>
</feature>
<evidence type="ECO:0000256" key="2">
    <source>
        <dbReference type="SAM" id="Phobius"/>
    </source>
</evidence>
<keyword evidence="2" id="KW-1133">Transmembrane helix</keyword>
<sequence length="216" mass="23028">MIRAKHLIAYLLGIEGGGVGGGGGSGKSQLRDEEYIDVSAATKSVLPDDLVWSQCPYISKTKRGDHGLPPLDLQCKPHDGNCFCAHPKSIFVPLESPDVRTIKGKRDKKTEKNGGKNQTVESCDHTNKKEVTAQTSSEKSGNGGCPPPVAAGQQPPLPSSLFLDAYLPPPEVFRSSVNPGSCYTPVKVILGLIILACIAIAALTVLKEYCKNVKFV</sequence>